<dbReference type="Proteomes" id="UP001586593">
    <property type="component" value="Unassembled WGS sequence"/>
</dbReference>
<proteinExistence type="predicted"/>
<evidence type="ECO:0000313" key="2">
    <source>
        <dbReference type="Proteomes" id="UP001586593"/>
    </source>
</evidence>
<comment type="caution">
    <text evidence="1">The sequence shown here is derived from an EMBL/GenBank/DDBJ whole genome shotgun (WGS) entry which is preliminary data.</text>
</comment>
<reference evidence="1 2" key="1">
    <citation type="journal article" date="2024" name="Commun. Biol.">
        <title>Comparative genomic analysis of thermophilic fungi reveals convergent evolutionary adaptations and gene losses.</title>
        <authorList>
            <person name="Steindorff A.S."/>
            <person name="Aguilar-Pontes M.V."/>
            <person name="Robinson A.J."/>
            <person name="Andreopoulos B."/>
            <person name="LaButti K."/>
            <person name="Kuo A."/>
            <person name="Mondo S."/>
            <person name="Riley R."/>
            <person name="Otillar R."/>
            <person name="Haridas S."/>
            <person name="Lipzen A."/>
            <person name="Grimwood J."/>
            <person name="Schmutz J."/>
            <person name="Clum A."/>
            <person name="Reid I.D."/>
            <person name="Moisan M.C."/>
            <person name="Butler G."/>
            <person name="Nguyen T.T.M."/>
            <person name="Dewar K."/>
            <person name="Conant G."/>
            <person name="Drula E."/>
            <person name="Henrissat B."/>
            <person name="Hansel C."/>
            <person name="Singer S."/>
            <person name="Hutchinson M.I."/>
            <person name="de Vries R.P."/>
            <person name="Natvig D.O."/>
            <person name="Powell A.J."/>
            <person name="Tsang A."/>
            <person name="Grigoriev I.V."/>
        </authorList>
    </citation>
    <scope>NUCLEOTIDE SEQUENCE [LARGE SCALE GENOMIC DNA]</scope>
    <source>
        <strain evidence="1 2">ATCC 24622</strain>
    </source>
</reference>
<protein>
    <recommendedName>
        <fullName evidence="3">Secreted protein</fullName>
    </recommendedName>
</protein>
<evidence type="ECO:0008006" key="3">
    <source>
        <dbReference type="Google" id="ProtNLM"/>
    </source>
</evidence>
<gene>
    <name evidence="1" type="ORF">VTK73DRAFT_4927</name>
</gene>
<organism evidence="1 2">
    <name type="scientific">Phialemonium thermophilum</name>
    <dbReference type="NCBI Taxonomy" id="223376"/>
    <lineage>
        <taxon>Eukaryota</taxon>
        <taxon>Fungi</taxon>
        <taxon>Dikarya</taxon>
        <taxon>Ascomycota</taxon>
        <taxon>Pezizomycotina</taxon>
        <taxon>Sordariomycetes</taxon>
        <taxon>Sordariomycetidae</taxon>
        <taxon>Cephalothecales</taxon>
        <taxon>Cephalothecaceae</taxon>
        <taxon>Phialemonium</taxon>
    </lineage>
</organism>
<keyword evidence="2" id="KW-1185">Reference proteome</keyword>
<dbReference type="EMBL" id="JAZHXJ010002772">
    <property type="protein sequence ID" value="KAL1836783.1"/>
    <property type="molecule type" value="Genomic_DNA"/>
</dbReference>
<evidence type="ECO:0000313" key="1">
    <source>
        <dbReference type="EMBL" id="KAL1836783.1"/>
    </source>
</evidence>
<accession>A0ABR3V4U8</accession>
<sequence>MRTRWTKMQLCSAWCAQATHSSWAGRREYGDGDSPRPGIWKYQGNSSSTAAISASTSHTNAILKMRARKWCMLISVGTDNGCTRTSAALMSASLQLAGNGTVERYDWSNGGRPRHMA</sequence>
<name>A0ABR3V4U8_9PEZI</name>